<dbReference type="Proteomes" id="UP000005239">
    <property type="component" value="Unassembled WGS sequence"/>
</dbReference>
<dbReference type="SUPFAM" id="SSF57716">
    <property type="entry name" value="Glucocorticoid receptor-like (DNA-binding domain)"/>
    <property type="match status" value="1"/>
</dbReference>
<dbReference type="PROSITE" id="PS51843">
    <property type="entry name" value="NR_LBD"/>
    <property type="match status" value="1"/>
</dbReference>
<dbReference type="InterPro" id="IPR013088">
    <property type="entry name" value="Znf_NHR/GATA"/>
</dbReference>
<dbReference type="Pfam" id="PF00105">
    <property type="entry name" value="zf-C4"/>
    <property type="match status" value="1"/>
</dbReference>
<accession>A0A8R1YTL2</accession>
<dbReference type="EnsemblMetazoa" id="PPA32889.1">
    <property type="protein sequence ID" value="PPA32889.1"/>
    <property type="gene ID" value="WBGene00205749"/>
</dbReference>
<sequence>MTVGEASCSQKCLVCAVPITSMHLGMDACRACSSFFKRTRITGRQYPCRSGNRNCSTLKDDKMACRRCRFEKCVVLGMIYDGPIRVRRKTPLSILQRMKIESKAFIERRRGQELKIIKQHGGHKRYLHPKEMYDVHQETCMEIYRIFIAESYTFFKNVFPAFSELNEKEQELIFKDYIGKMSMVEGYYRTLHIWGGINKYMMCSVMTCYDVERAPLQDDLKDKENMSFLLDYTKTYAEDQNEIFLPMFNKCSLTEREYYALMALVLSETDIPVDLSEDAQMIIDQYRYEVFEDLQHHYLQEMGLRDFSARLGNIMSLNHTIQECKSLFKVFFRFYSTIFDHCLVCTVTISVTRFGMDVCRYTLLDICLSPCLFGHTVANIITAIKRETSFLSKNKFHFANIVILQSMFFILQAN</sequence>
<dbReference type="AlphaFoldDB" id="A0A2A6C2Y6"/>
<organism evidence="1 2">
    <name type="scientific">Pristionchus pacificus</name>
    <name type="common">Parasitic nematode worm</name>
    <dbReference type="NCBI Taxonomy" id="54126"/>
    <lineage>
        <taxon>Eukaryota</taxon>
        <taxon>Metazoa</taxon>
        <taxon>Ecdysozoa</taxon>
        <taxon>Nematoda</taxon>
        <taxon>Chromadorea</taxon>
        <taxon>Rhabditida</taxon>
        <taxon>Rhabditina</taxon>
        <taxon>Diplogasteromorpha</taxon>
        <taxon>Diplogasteroidea</taxon>
        <taxon>Neodiplogasteridae</taxon>
        <taxon>Pristionchus</taxon>
    </lineage>
</organism>
<dbReference type="GO" id="GO:0043565">
    <property type="term" value="F:sequence-specific DNA binding"/>
    <property type="evidence" value="ECO:0007669"/>
    <property type="project" value="InterPro"/>
</dbReference>
<dbReference type="InterPro" id="IPR001628">
    <property type="entry name" value="Znf_hrmn_rcpt"/>
</dbReference>
<protein>
    <submittedName>
        <fullName evidence="1">Nuclear receptor</fullName>
    </submittedName>
</protein>
<proteinExistence type="predicted"/>
<dbReference type="SMART" id="SM00399">
    <property type="entry name" value="ZnF_C4"/>
    <property type="match status" value="1"/>
</dbReference>
<dbReference type="Gene3D" id="1.10.565.10">
    <property type="entry name" value="Retinoid X Receptor"/>
    <property type="match status" value="1"/>
</dbReference>
<evidence type="ECO:0000313" key="2">
    <source>
        <dbReference type="Proteomes" id="UP000005239"/>
    </source>
</evidence>
<evidence type="ECO:0000313" key="1">
    <source>
        <dbReference type="EnsemblMetazoa" id="PPA32889.1"/>
    </source>
</evidence>
<dbReference type="InterPro" id="IPR035500">
    <property type="entry name" value="NHR-like_dom_sf"/>
</dbReference>
<dbReference type="PROSITE" id="PS51030">
    <property type="entry name" value="NUCLEAR_REC_DBD_2"/>
    <property type="match status" value="1"/>
</dbReference>
<accession>A0A2A6C2Y6</accession>
<dbReference type="Pfam" id="PF00104">
    <property type="entry name" value="Hormone_recep"/>
    <property type="match status" value="1"/>
</dbReference>
<gene>
    <name evidence="1" type="primary">WBGene00205749</name>
</gene>
<keyword evidence="2" id="KW-1185">Reference proteome</keyword>
<dbReference type="PRINTS" id="PR00047">
    <property type="entry name" value="STROIDFINGER"/>
</dbReference>
<dbReference type="GO" id="GO:0008270">
    <property type="term" value="F:zinc ion binding"/>
    <property type="evidence" value="ECO:0007669"/>
    <property type="project" value="InterPro"/>
</dbReference>
<dbReference type="InterPro" id="IPR000536">
    <property type="entry name" value="Nucl_hrmn_rcpt_lig-bd"/>
</dbReference>
<name>A0A2A6C2Y6_PRIPA</name>
<dbReference type="GO" id="GO:0005634">
    <property type="term" value="C:nucleus"/>
    <property type="evidence" value="ECO:0000318"/>
    <property type="project" value="GO_Central"/>
</dbReference>
<dbReference type="SMART" id="SM00430">
    <property type="entry name" value="HOLI"/>
    <property type="match status" value="1"/>
</dbReference>
<reference evidence="1" key="2">
    <citation type="submission" date="2022-06" db="UniProtKB">
        <authorList>
            <consortium name="EnsemblMetazoa"/>
        </authorList>
    </citation>
    <scope>IDENTIFICATION</scope>
    <source>
        <strain evidence="1">PS312</strain>
    </source>
</reference>
<dbReference type="GO" id="GO:0003700">
    <property type="term" value="F:DNA-binding transcription factor activity"/>
    <property type="evidence" value="ECO:0000318"/>
    <property type="project" value="GO_Central"/>
</dbReference>
<dbReference type="SUPFAM" id="SSF48508">
    <property type="entry name" value="Nuclear receptor ligand-binding domain"/>
    <property type="match status" value="1"/>
</dbReference>
<dbReference type="PANTHER" id="PTHR46011">
    <property type="entry name" value="NUCLEAR HORMONE RECEPTOR FAMILY MEMBER NHR-86-RELATED"/>
    <property type="match status" value="1"/>
</dbReference>
<reference evidence="2" key="1">
    <citation type="journal article" date="2008" name="Nat. Genet.">
        <title>The Pristionchus pacificus genome provides a unique perspective on nematode lifestyle and parasitism.</title>
        <authorList>
            <person name="Dieterich C."/>
            <person name="Clifton S.W."/>
            <person name="Schuster L.N."/>
            <person name="Chinwalla A."/>
            <person name="Delehaunty K."/>
            <person name="Dinkelacker I."/>
            <person name="Fulton L."/>
            <person name="Fulton R."/>
            <person name="Godfrey J."/>
            <person name="Minx P."/>
            <person name="Mitreva M."/>
            <person name="Roeseler W."/>
            <person name="Tian H."/>
            <person name="Witte H."/>
            <person name="Yang S.P."/>
            <person name="Wilson R.K."/>
            <person name="Sommer R.J."/>
        </authorList>
    </citation>
    <scope>NUCLEOTIDE SEQUENCE [LARGE SCALE GENOMIC DNA]</scope>
    <source>
        <strain evidence="2">PS312</strain>
    </source>
</reference>
<dbReference type="Gene3D" id="3.30.50.10">
    <property type="entry name" value="Erythroid Transcription Factor GATA-1, subunit A"/>
    <property type="match status" value="1"/>
</dbReference>
<dbReference type="PANTHER" id="PTHR46011:SF6">
    <property type="entry name" value="HIGH ZINC ACTIVATED NUCLEAR RECEPTOR PROTEIN"/>
    <property type="match status" value="1"/>
</dbReference>